<keyword evidence="3" id="KW-1185">Reference proteome</keyword>
<dbReference type="EMBL" id="MRAD01000001">
    <property type="protein sequence ID" value="OOO63563.1"/>
    <property type="molecule type" value="Genomic_DNA"/>
</dbReference>
<dbReference type="Proteomes" id="UP000190256">
    <property type="component" value="Unassembled WGS sequence"/>
</dbReference>
<accession>A0A1S9IHF0</accession>
<evidence type="ECO:0000313" key="3">
    <source>
        <dbReference type="Proteomes" id="UP000190206"/>
    </source>
</evidence>
<name>A0A1S9IHF0_9CLOT</name>
<comment type="caution">
    <text evidence="2">The sequence shown here is derived from an EMBL/GenBank/DDBJ whole genome shotgun (WGS) entry which is preliminary data.</text>
</comment>
<sequence length="181" mass="22068">MNSNIYDRRKHSYKNRPYYCPINSMWIYPYMYMNPYTGGYMINPYMNPYMSPCMPPYHGNMCSCNDRGQCEATRAYNKNTYNFTKEDVYRNEYEEDNKKYYEEDSVDDILTFNENEKNKDEHKEERLEKVEEDIFDQNLHSKFTEKQGMQLKDEIDKSKEKELYRAVKINMRKVPLKEITD</sequence>
<dbReference type="OrthoDB" id="1933833at2"/>
<dbReference type="Proteomes" id="UP000190206">
    <property type="component" value="Unassembled WGS sequence"/>
</dbReference>
<evidence type="ECO:0000313" key="2">
    <source>
        <dbReference type="EMBL" id="OOO69712.1"/>
    </source>
</evidence>
<dbReference type="RefSeq" id="WP_078022553.1">
    <property type="nucleotide sequence ID" value="NZ_JADPGM010000003.1"/>
</dbReference>
<proteinExistence type="predicted"/>
<gene>
    <name evidence="1" type="ORF">BS637_00630</name>
    <name evidence="2" type="ORF">BS638_01180</name>
</gene>
<evidence type="ECO:0000313" key="1">
    <source>
        <dbReference type="EMBL" id="OOO63563.1"/>
    </source>
</evidence>
<protein>
    <submittedName>
        <fullName evidence="2">Uncharacterized protein</fullName>
    </submittedName>
</protein>
<reference evidence="1 3" key="2">
    <citation type="submission" date="2016-12" db="EMBL/GenBank/DDBJ databases">
        <title>Clostridium tepidum sp. nov., a close relative of Clostridium sporogenes and Clostridium botulinum Group I.</title>
        <authorList>
            <person name="Dobritsa A.P."/>
            <person name="Kutumbaka K."/>
            <person name="Werner K."/>
            <person name="Samadpour M."/>
        </authorList>
    </citation>
    <scope>NUCLEOTIDE SEQUENCE [LARGE SCALE GENOMIC DNA]</scope>
    <source>
        <strain evidence="1 3">PE</strain>
    </source>
</reference>
<reference evidence="2 4" key="1">
    <citation type="submission" date="2016-12" db="EMBL/GenBank/DDBJ databases">
        <title>Clostridium tepidum sp. nov., a close relative of Clostridium sporogenes and Clostridium botulinum Group I.</title>
        <authorList>
            <person name="Dobritsa A.P."/>
            <person name="Kutumbaka K.K."/>
            <person name="Werner K."/>
            <person name="Wiedmann M."/>
            <person name="Asmus A."/>
            <person name="Samadpour M."/>
        </authorList>
    </citation>
    <scope>NUCLEOTIDE SEQUENCE [LARGE SCALE GENOMIC DNA]</scope>
    <source>
        <strain evidence="2 4">IEH 97212</strain>
    </source>
</reference>
<evidence type="ECO:0000313" key="4">
    <source>
        <dbReference type="Proteomes" id="UP000190256"/>
    </source>
</evidence>
<organism evidence="2 4">
    <name type="scientific">Clostridium tepidum</name>
    <dbReference type="NCBI Taxonomy" id="1962263"/>
    <lineage>
        <taxon>Bacteria</taxon>
        <taxon>Bacillati</taxon>
        <taxon>Bacillota</taxon>
        <taxon>Clostridia</taxon>
        <taxon>Eubacteriales</taxon>
        <taxon>Clostridiaceae</taxon>
        <taxon>Clostridium</taxon>
    </lineage>
</organism>
<dbReference type="AlphaFoldDB" id="A0A1S9IHF0"/>
<dbReference type="EMBL" id="MRAE01000002">
    <property type="protein sequence ID" value="OOO69712.1"/>
    <property type="molecule type" value="Genomic_DNA"/>
</dbReference>